<dbReference type="Proteomes" id="UP001156670">
    <property type="component" value="Unassembled WGS sequence"/>
</dbReference>
<comment type="caution">
    <text evidence="1">The sequence shown here is derived from an EMBL/GenBank/DDBJ whole genome shotgun (WGS) entry which is preliminary data.</text>
</comment>
<protein>
    <submittedName>
        <fullName evidence="1">Uncharacterized protein</fullName>
    </submittedName>
</protein>
<accession>A0ABQ5XJX7</accession>
<name>A0ABQ5XJX7_9GAMM</name>
<evidence type="ECO:0000313" key="2">
    <source>
        <dbReference type="Proteomes" id="UP001156670"/>
    </source>
</evidence>
<evidence type="ECO:0000313" key="1">
    <source>
        <dbReference type="EMBL" id="GLQ91662.1"/>
    </source>
</evidence>
<proteinExistence type="predicted"/>
<keyword evidence="2" id="KW-1185">Reference proteome</keyword>
<dbReference type="RefSeq" id="WP_284319420.1">
    <property type="nucleotide sequence ID" value="NZ_BSOB01000005.1"/>
</dbReference>
<sequence length="177" mass="19989">MERSSHAIDLIDKLSLITVLRSIAPQTPITTVWSHGVFNNLPSAPLVVPSFNYQAGHRYVLVPGAIYDTAWSDPAHPILTTYILRNGKFVDKNVAEAADEANAETNELAFMEQQKRDRPRIMKKGAEVCLRGRNGVANHGYVEDVTDEKIEIRLSSWQGNDRDVWDFPNQWFLCGHN</sequence>
<dbReference type="EMBL" id="BSOB01000005">
    <property type="protein sequence ID" value="GLQ91662.1"/>
    <property type="molecule type" value="Genomic_DNA"/>
</dbReference>
<organism evidence="1 2">
    <name type="scientific">Dyella acidisoli</name>
    <dbReference type="NCBI Taxonomy" id="1867834"/>
    <lineage>
        <taxon>Bacteria</taxon>
        <taxon>Pseudomonadati</taxon>
        <taxon>Pseudomonadota</taxon>
        <taxon>Gammaproteobacteria</taxon>
        <taxon>Lysobacterales</taxon>
        <taxon>Rhodanobacteraceae</taxon>
        <taxon>Dyella</taxon>
    </lineage>
</organism>
<reference evidence="2" key="1">
    <citation type="journal article" date="2019" name="Int. J. Syst. Evol. Microbiol.">
        <title>The Global Catalogue of Microorganisms (GCM) 10K type strain sequencing project: providing services to taxonomists for standard genome sequencing and annotation.</title>
        <authorList>
            <consortium name="The Broad Institute Genomics Platform"/>
            <consortium name="The Broad Institute Genome Sequencing Center for Infectious Disease"/>
            <person name="Wu L."/>
            <person name="Ma J."/>
        </authorList>
    </citation>
    <scope>NUCLEOTIDE SEQUENCE [LARGE SCALE GENOMIC DNA]</scope>
    <source>
        <strain evidence="2">NBRC 111980</strain>
    </source>
</reference>
<gene>
    <name evidence="1" type="ORF">GCM10007901_06120</name>
</gene>